<dbReference type="CDD" id="cd22211">
    <property type="entry name" value="HkD_SF"/>
    <property type="match status" value="1"/>
</dbReference>
<reference evidence="3 4" key="1">
    <citation type="submission" date="2024-02" db="EMBL/GenBank/DDBJ databases">
        <title>De novo assembly and annotation of 12 fungi associated with fruit tree decline syndrome in Ontario, Canada.</title>
        <authorList>
            <person name="Sulman M."/>
            <person name="Ellouze W."/>
            <person name="Ilyukhin E."/>
        </authorList>
    </citation>
    <scope>NUCLEOTIDE SEQUENCE [LARGE SCALE GENOMIC DNA]</scope>
    <source>
        <strain evidence="3 4">M169</strain>
    </source>
</reference>
<evidence type="ECO:0000313" key="4">
    <source>
        <dbReference type="Proteomes" id="UP001430848"/>
    </source>
</evidence>
<evidence type="ECO:0008006" key="5">
    <source>
        <dbReference type="Google" id="ProtNLM"/>
    </source>
</evidence>
<keyword evidence="1" id="KW-0175">Coiled coil</keyword>
<gene>
    <name evidence="3" type="ORF">SLS63_007451</name>
</gene>
<comment type="caution">
    <text evidence="3">The sequence shown here is derived from an EMBL/GenBank/DDBJ whole genome shotgun (WGS) entry which is preliminary data.</text>
</comment>
<feature type="compositionally biased region" description="Polar residues" evidence="2">
    <location>
        <begin position="816"/>
        <end position="831"/>
    </location>
</feature>
<proteinExistence type="predicted"/>
<feature type="region of interest" description="Disordered" evidence="2">
    <location>
        <begin position="431"/>
        <end position="455"/>
    </location>
</feature>
<protein>
    <recommendedName>
        <fullName evidence="5">HOOK N-terminal domain-containing protein</fullName>
    </recommendedName>
</protein>
<accession>A0ABR1P598</accession>
<name>A0ABR1P598_DIAER</name>
<evidence type="ECO:0000313" key="3">
    <source>
        <dbReference type="EMBL" id="KAK7726833.1"/>
    </source>
</evidence>
<dbReference type="SUPFAM" id="SSF116907">
    <property type="entry name" value="Hook domain"/>
    <property type="match status" value="1"/>
</dbReference>
<evidence type="ECO:0000256" key="1">
    <source>
        <dbReference type="SAM" id="Coils"/>
    </source>
</evidence>
<sequence length="831" mass="94795">MDEGQSAQSIDDLADGFVLGQVLHGLDPTYDTSELDENIGSSKWLTQKRNLQSVYKGLFKYMRREAPDCLPLAQVADFRAVAEKPDADGLAQVSSPKQEHRDMKPNKCEEKLTTIAIKLAAVLLATAAMGPNKTIQARAITKVQTDLDAVEQNEIRRILEQKQKQMKELAAKAKEEEAAGDRDADLEHEEQIAKLESNLEQKVHELDLATKKYADLNSRHNYLQENHVEIKAKLAEVETELEDLRKLHGADESQRVQVLQGKIEEQSALIASQEEDLENFKRTQQRLEVDLERYRASSEEGQEYKDKYDELRHQTQELEKKANAADRYKQKLADNRKFEKEIAGLKFELDSRKTLEEQLKRAQFERDRLQTSERETIATMTTIEQDINAERDQKEQYKLLYEEVRTEYEQLRLQNAVIEKYMEDLKEQLAGAGEVPRAPSPASQTGESSNLERELQQTTNDFSKVKLLEAEIEVLKHGAAAGSQVDDLRRELDRTKAERDIATSKYTSILEKHGVAQEQIDALIANMSGEGLVNGIDEALKFGPLGTLTSDYNRHVAYNSMREQLAQATREVNELKVRIRKLEEQAKDKDRENLSMKTDRALIENPHYDLGEQKADVDDDSTVDAVGSDRLDALERLKQSDQLTAASLRSELETMREKYNLLEIENNLHKSQLLDALVAKEKLSKERDLEGPPANVAPEGVSQADLDDRVKDYKSKTEKLRDRVKLQKEASLLKPPKPFDPLATQLEKADQERFELQKQLKALESGSALAAQKAAHEQIIKNLQRENAMISTAWYDLTSRLQSNHVVLQRKDQPKSWLNKQRQMVNATPRR</sequence>
<feature type="coiled-coil region" evidence="1">
    <location>
        <begin position="703"/>
        <end position="766"/>
    </location>
</feature>
<feature type="coiled-coil region" evidence="1">
    <location>
        <begin position="645"/>
        <end position="672"/>
    </location>
</feature>
<feature type="coiled-coil region" evidence="1">
    <location>
        <begin position="558"/>
        <end position="599"/>
    </location>
</feature>
<feature type="coiled-coil region" evidence="1">
    <location>
        <begin position="152"/>
        <end position="428"/>
    </location>
</feature>
<dbReference type="InterPro" id="IPR036872">
    <property type="entry name" value="CH_dom_sf"/>
</dbReference>
<dbReference type="Proteomes" id="UP001430848">
    <property type="component" value="Unassembled WGS sequence"/>
</dbReference>
<feature type="region of interest" description="Disordered" evidence="2">
    <location>
        <begin position="812"/>
        <end position="831"/>
    </location>
</feature>
<organism evidence="3 4">
    <name type="scientific">Diaporthe eres</name>
    <name type="common">Phomopsis oblonga</name>
    <dbReference type="NCBI Taxonomy" id="83184"/>
    <lineage>
        <taxon>Eukaryota</taxon>
        <taxon>Fungi</taxon>
        <taxon>Dikarya</taxon>
        <taxon>Ascomycota</taxon>
        <taxon>Pezizomycotina</taxon>
        <taxon>Sordariomycetes</taxon>
        <taxon>Sordariomycetidae</taxon>
        <taxon>Diaporthales</taxon>
        <taxon>Diaporthaceae</taxon>
        <taxon>Diaporthe</taxon>
        <taxon>Diaporthe eres species complex</taxon>
    </lineage>
</organism>
<evidence type="ECO:0000256" key="2">
    <source>
        <dbReference type="SAM" id="MobiDB-lite"/>
    </source>
</evidence>
<keyword evidence="4" id="KW-1185">Reference proteome</keyword>
<dbReference type="EMBL" id="JAKNSF020000041">
    <property type="protein sequence ID" value="KAK7726833.1"/>
    <property type="molecule type" value="Genomic_DNA"/>
</dbReference>
<dbReference type="Gene3D" id="1.10.418.10">
    <property type="entry name" value="Calponin-like domain"/>
    <property type="match status" value="1"/>
</dbReference>